<name>A0A9Q9ZY23_CYPCA</name>
<comment type="similarity">
    <text evidence="1">Belongs to the TRAFAC class TrmE-Era-EngA-EngB-Septin-like GTPase superfamily. AIG1/Toc34/Toc159-like paraseptin GTPase family. IAN subfamily.</text>
</comment>
<dbReference type="PANTHER" id="PTHR10903">
    <property type="entry name" value="GTPASE, IMAP FAMILY MEMBER-RELATED"/>
    <property type="match status" value="1"/>
</dbReference>
<organism evidence="7">
    <name type="scientific">Cyprinus carpio</name>
    <name type="common">Common carp</name>
    <dbReference type="NCBI Taxonomy" id="7962"/>
    <lineage>
        <taxon>Eukaryota</taxon>
        <taxon>Metazoa</taxon>
        <taxon>Chordata</taxon>
        <taxon>Craniata</taxon>
        <taxon>Vertebrata</taxon>
        <taxon>Euteleostomi</taxon>
        <taxon>Actinopterygii</taxon>
        <taxon>Neopterygii</taxon>
        <taxon>Teleostei</taxon>
        <taxon>Ostariophysi</taxon>
        <taxon>Cypriniformes</taxon>
        <taxon>Cyprinidae</taxon>
        <taxon>Cyprininae</taxon>
        <taxon>Cyprinus</taxon>
    </lineage>
</organism>
<keyword evidence="3" id="KW-0342">GTP-binding</keyword>
<feature type="region of interest" description="Disordered" evidence="4">
    <location>
        <begin position="228"/>
        <end position="297"/>
    </location>
</feature>
<dbReference type="Pfam" id="PF04548">
    <property type="entry name" value="AIG1"/>
    <property type="match status" value="2"/>
</dbReference>
<dbReference type="GeneID" id="122136709"/>
<evidence type="ECO:0000256" key="1">
    <source>
        <dbReference type="ARBA" id="ARBA00008535"/>
    </source>
</evidence>
<keyword evidence="5" id="KW-0472">Membrane</keyword>
<dbReference type="PROSITE" id="PS51720">
    <property type="entry name" value="G_AIG1"/>
    <property type="match status" value="2"/>
</dbReference>
<dbReference type="RefSeq" id="XP_042577071.1">
    <property type="nucleotide sequence ID" value="XM_042721137.1"/>
</dbReference>
<evidence type="ECO:0000256" key="3">
    <source>
        <dbReference type="ARBA" id="ARBA00023134"/>
    </source>
</evidence>
<dbReference type="AlphaFoldDB" id="A0A9Q9ZY23"/>
<feature type="non-terminal residue" evidence="7">
    <location>
        <position position="1"/>
    </location>
</feature>
<reference evidence="7" key="1">
    <citation type="submission" date="2025-08" db="UniProtKB">
        <authorList>
            <consortium name="RefSeq"/>
        </authorList>
    </citation>
    <scope>IDENTIFICATION</scope>
    <source>
        <tissue evidence="7">Muscle</tissue>
    </source>
</reference>
<feature type="domain" description="AIG1-type G" evidence="6">
    <location>
        <begin position="307"/>
        <end position="506"/>
    </location>
</feature>
<evidence type="ECO:0000259" key="6">
    <source>
        <dbReference type="PROSITE" id="PS51720"/>
    </source>
</evidence>
<dbReference type="Proteomes" id="UP001155660">
    <property type="component" value="Chromosome B3"/>
</dbReference>
<keyword evidence="2" id="KW-0547">Nucleotide-binding</keyword>
<accession>A0A9Q9ZY23</accession>
<feature type="compositionally biased region" description="Basic and acidic residues" evidence="4">
    <location>
        <begin position="228"/>
        <end position="245"/>
    </location>
</feature>
<evidence type="ECO:0000256" key="2">
    <source>
        <dbReference type="ARBA" id="ARBA00022741"/>
    </source>
</evidence>
<proteinExistence type="inferred from homology"/>
<dbReference type="InterPro" id="IPR045058">
    <property type="entry name" value="GIMA/IAN/Toc"/>
</dbReference>
<keyword evidence="5" id="KW-0812">Transmembrane</keyword>
<gene>
    <name evidence="7" type="primary">LOC122136709</name>
</gene>
<dbReference type="PANTHER" id="PTHR10903:SF188">
    <property type="entry name" value="GTPASE IMAP FAMILY MEMBER 2-LIKE-RELATED"/>
    <property type="match status" value="1"/>
</dbReference>
<feature type="transmembrane region" description="Helical" evidence="5">
    <location>
        <begin position="517"/>
        <end position="539"/>
    </location>
</feature>
<feature type="region of interest" description="Disordered" evidence="4">
    <location>
        <begin position="162"/>
        <end position="183"/>
    </location>
</feature>
<dbReference type="FunFam" id="3.40.50.300:FF:000366">
    <property type="entry name" value="GTPase, IMAP family member 2"/>
    <property type="match status" value="1"/>
</dbReference>
<dbReference type="CDD" id="cd01852">
    <property type="entry name" value="AIG1"/>
    <property type="match status" value="1"/>
</dbReference>
<keyword evidence="5" id="KW-1133">Transmembrane helix</keyword>
<evidence type="ECO:0000256" key="5">
    <source>
        <dbReference type="SAM" id="Phobius"/>
    </source>
</evidence>
<dbReference type="InterPro" id="IPR006703">
    <property type="entry name" value="G_AIG1"/>
</dbReference>
<feature type="transmembrane region" description="Helical" evidence="5">
    <location>
        <begin position="545"/>
        <end position="565"/>
    </location>
</feature>
<evidence type="ECO:0000256" key="4">
    <source>
        <dbReference type="SAM" id="MobiDB-lite"/>
    </source>
</evidence>
<protein>
    <submittedName>
        <fullName evidence="7">GTPase IMAP family member 8-like</fullName>
    </submittedName>
</protein>
<feature type="compositionally biased region" description="Basic and acidic residues" evidence="4">
    <location>
        <begin position="278"/>
        <end position="287"/>
    </location>
</feature>
<dbReference type="OrthoDB" id="5985928at2759"/>
<dbReference type="KEGG" id="ccar:122136709"/>
<evidence type="ECO:0000313" key="7">
    <source>
        <dbReference type="RefSeq" id="XP_042577071.1"/>
    </source>
</evidence>
<sequence>QTRESEKQTGRVEDRNISIIDTPGFFNSQLTDEEMKNEMMKSMYLCYPGPHLFLLVINLKTFREEQRNLVEQIQENFGAQALKFTMVLFVGREQMSKRELTVFTFTLKFQELVRHCQSKYHVINSKNETNQTHITELLEKIDEIIKQNNDQHYDNEIYLQYPTKKESNKQGKKKDRTNVQETKQQQVIVQDVIRNYPVKEKDTTNVVTEKKDFISHVTKTERTELYVDRHSRDPQEKKNNEEEVVKPSAKSLRNYFEHKGETNTVQKPEKYRRRKCDQKKQQTETEQHPTQTVSECIQSRHTKPAQCTDLRIVMVGKTGAGKSATGNTILGQKTFKEELSTESVTVKCQQHQQTVEGRIISVIDTPGLFDTSISEEQLKNELVKCVEMSVPGPHVFLLVIRLDVRFTDEEKNTVKWIQKNFGEEAARYTIVLFTRGDQLKTSIEEFLIKNKQIQELAEQCKERYHVFNNAKEENRSQVTELLEKIHRMVKENGGEHYTNEMYQEAQRKIRLKKVKDAALVGTAVAAGVGAAVVGGAMLIAAPNQVALRAAVMTGTAAGAAAMAAANGTPLSEAIIKEFKAVYEPKKEK</sequence>
<dbReference type="GO" id="GO:0005525">
    <property type="term" value="F:GTP binding"/>
    <property type="evidence" value="ECO:0007669"/>
    <property type="project" value="UniProtKB-KW"/>
</dbReference>
<feature type="domain" description="AIG1-type G" evidence="6">
    <location>
        <begin position="1"/>
        <end position="162"/>
    </location>
</feature>